<accession>A0A0R1JZU3</accession>
<evidence type="ECO:0000313" key="10">
    <source>
        <dbReference type="Proteomes" id="UP000051162"/>
    </source>
</evidence>
<feature type="coiled-coil region" evidence="6">
    <location>
        <begin position="474"/>
        <end position="508"/>
    </location>
</feature>
<feature type="region of interest" description="Disordered" evidence="7">
    <location>
        <begin position="564"/>
        <end position="586"/>
    </location>
</feature>
<dbReference type="AlphaFoldDB" id="A0A0R1JZU3"/>
<evidence type="ECO:0000256" key="4">
    <source>
        <dbReference type="ARBA" id="ARBA00023136"/>
    </source>
</evidence>
<keyword evidence="5 6" id="KW-0717">Septation</keyword>
<feature type="topological domain" description="Extracellular" evidence="6">
    <location>
        <begin position="1"/>
        <end position="7"/>
    </location>
</feature>
<dbReference type="STRING" id="1423773.FD30_GL001233"/>
<dbReference type="NCBIfam" id="NF003409">
    <property type="entry name" value="PRK04778.1-3"/>
    <property type="match status" value="1"/>
</dbReference>
<dbReference type="Pfam" id="PF06160">
    <property type="entry name" value="EzrA"/>
    <property type="match status" value="1"/>
</dbReference>
<evidence type="ECO:0000313" key="9">
    <source>
        <dbReference type="EMBL" id="KRK76701.1"/>
    </source>
</evidence>
<dbReference type="Proteomes" id="UP000051162">
    <property type="component" value="Unassembled WGS sequence"/>
</dbReference>
<keyword evidence="10" id="KW-1185">Reference proteome</keyword>
<evidence type="ECO:0000256" key="3">
    <source>
        <dbReference type="ARBA" id="ARBA00023054"/>
    </source>
</evidence>
<name>A0A0R1JZU3_9LACO</name>
<feature type="coiled-coil region" evidence="6">
    <location>
        <begin position="322"/>
        <end position="353"/>
    </location>
</feature>
<keyword evidence="6" id="KW-0131">Cell cycle</keyword>
<comment type="similarity">
    <text evidence="6">Belongs to the EzrA family.</text>
</comment>
<evidence type="ECO:0000256" key="2">
    <source>
        <dbReference type="ARBA" id="ARBA00022989"/>
    </source>
</evidence>
<feature type="topological domain" description="Cytoplasmic" evidence="6">
    <location>
        <begin position="27"/>
        <end position="586"/>
    </location>
</feature>
<dbReference type="PATRIC" id="fig|1423773.3.peg.1260"/>
<keyword evidence="6" id="KW-0132">Cell division</keyword>
<keyword evidence="1 6" id="KW-0812">Transmembrane</keyword>
<evidence type="ECO:0000256" key="8">
    <source>
        <dbReference type="SAM" id="Phobius"/>
    </source>
</evidence>
<evidence type="ECO:0000256" key="1">
    <source>
        <dbReference type="ARBA" id="ARBA00022692"/>
    </source>
</evidence>
<comment type="subcellular location">
    <subcellularLocation>
        <location evidence="6">Cell membrane</location>
        <topology evidence="6">Single-pass membrane protein</topology>
    </subcellularLocation>
    <text evidence="6">Colocalized with FtsZ to the nascent septal site.</text>
</comment>
<feature type="transmembrane region" description="Helical" evidence="8">
    <location>
        <begin position="6"/>
        <end position="26"/>
    </location>
</feature>
<dbReference type="GO" id="GO:0000917">
    <property type="term" value="P:division septum assembly"/>
    <property type="evidence" value="ECO:0007669"/>
    <property type="project" value="UniProtKB-KW"/>
</dbReference>
<evidence type="ECO:0000256" key="7">
    <source>
        <dbReference type="SAM" id="MobiDB-lite"/>
    </source>
</evidence>
<feature type="coiled-coil region" evidence="6">
    <location>
        <begin position="117"/>
        <end position="190"/>
    </location>
</feature>
<evidence type="ECO:0000256" key="6">
    <source>
        <dbReference type="HAMAP-Rule" id="MF_00728"/>
    </source>
</evidence>
<keyword evidence="6" id="KW-1003">Cell membrane</keyword>
<comment type="caution">
    <text evidence="9">The sequence shown here is derived from an EMBL/GenBank/DDBJ whole genome shotgun (WGS) entry which is preliminary data.</text>
</comment>
<dbReference type="EMBL" id="AZDT01000016">
    <property type="protein sequence ID" value="KRK76701.1"/>
    <property type="molecule type" value="Genomic_DNA"/>
</dbReference>
<dbReference type="GO" id="GO:0000921">
    <property type="term" value="P:septin ring assembly"/>
    <property type="evidence" value="ECO:0007669"/>
    <property type="project" value="InterPro"/>
</dbReference>
<dbReference type="HAMAP" id="MF_00728">
    <property type="entry name" value="EzrA"/>
    <property type="match status" value="1"/>
</dbReference>
<dbReference type="InterPro" id="IPR010379">
    <property type="entry name" value="EzrA"/>
</dbReference>
<evidence type="ECO:0000256" key="5">
    <source>
        <dbReference type="ARBA" id="ARBA00023210"/>
    </source>
</evidence>
<keyword evidence="3 6" id="KW-0175">Coiled coil</keyword>
<comment type="function">
    <text evidence="6">Negative regulator of FtsZ ring formation; modulates the frequency and position of FtsZ ring formation. Inhibits FtsZ ring formation at polar sites. Interacts either with FtsZ or with one of its binding partners to promote depolymerization.</text>
</comment>
<proteinExistence type="inferred from homology"/>
<keyword evidence="4 6" id="KW-0472">Membrane</keyword>
<organism evidence="9 10">
    <name type="scientific">Levilactobacillus namurensis DSM 19117</name>
    <dbReference type="NCBI Taxonomy" id="1423773"/>
    <lineage>
        <taxon>Bacteria</taxon>
        <taxon>Bacillati</taxon>
        <taxon>Bacillota</taxon>
        <taxon>Bacilli</taxon>
        <taxon>Lactobacillales</taxon>
        <taxon>Lactobacillaceae</taxon>
        <taxon>Levilactobacillus</taxon>
    </lineage>
</organism>
<protein>
    <recommendedName>
        <fullName evidence="6">Septation ring formation regulator EzrA</fullName>
    </recommendedName>
</protein>
<keyword evidence="2 6" id="KW-1133">Transmembrane helix</keyword>
<dbReference type="GO" id="GO:0005940">
    <property type="term" value="C:septin ring"/>
    <property type="evidence" value="ECO:0007669"/>
    <property type="project" value="InterPro"/>
</dbReference>
<reference evidence="9 10" key="1">
    <citation type="journal article" date="2015" name="Genome Announc.">
        <title>Expanding the biotechnology potential of lactobacilli through comparative genomics of 213 strains and associated genera.</title>
        <authorList>
            <person name="Sun Z."/>
            <person name="Harris H.M."/>
            <person name="McCann A."/>
            <person name="Guo C."/>
            <person name="Argimon S."/>
            <person name="Zhang W."/>
            <person name="Yang X."/>
            <person name="Jeffery I.B."/>
            <person name="Cooney J.C."/>
            <person name="Kagawa T.F."/>
            <person name="Liu W."/>
            <person name="Song Y."/>
            <person name="Salvetti E."/>
            <person name="Wrobel A."/>
            <person name="Rasinkangas P."/>
            <person name="Parkhill J."/>
            <person name="Rea M.C."/>
            <person name="O'Sullivan O."/>
            <person name="Ritari J."/>
            <person name="Douillard F.P."/>
            <person name="Paul Ross R."/>
            <person name="Yang R."/>
            <person name="Briner A.E."/>
            <person name="Felis G.E."/>
            <person name="de Vos W.M."/>
            <person name="Barrangou R."/>
            <person name="Klaenhammer T.R."/>
            <person name="Caufield P.W."/>
            <person name="Cui Y."/>
            <person name="Zhang H."/>
            <person name="O'Toole P.W."/>
        </authorList>
    </citation>
    <scope>NUCLEOTIDE SEQUENCE [LARGE SCALE GENOMIC DNA]</scope>
    <source>
        <strain evidence="9 10">DSM 19117</strain>
    </source>
</reference>
<gene>
    <name evidence="6" type="primary">ezrA</name>
    <name evidence="9" type="ORF">FD30_GL001233</name>
</gene>
<dbReference type="GO" id="GO:0005886">
    <property type="term" value="C:plasma membrane"/>
    <property type="evidence" value="ECO:0007669"/>
    <property type="project" value="UniProtKB-SubCell"/>
</dbReference>
<sequence>MGSIMLVVLIGIVIIAIVVYIGILAYQQRIRRQVATLAEKKASLLKIPLADELHLVGQLSLTGQSLEQFEALQSDYDEITKHRLPRIDEQLTELRNASRGMNLLQLRQDLAKAALLVDQTDELVQTVQSKLAELQEIDKQHRQAVHDLEQKYQELRKTLLAKNFAFGPSIDGLEEQLSHLEDNFDTFTQLTQEGDHERASDVLSQLKEDTSALENLLTAIPPLYKDLTAIYPDQLKELQSGYQQLKAQDFQFSDHDIPGSIQEVTDQVKDNVATLAALRPDDAKIINERIATRIDALYAVMQKEIDAKGPVEKNLDGVAKFIAHAQNQNHTLLNELDRLSQNYTLDHQELETARELNEQLRNIDGVYQRDVQDLTGKSATYSVVLGHQEQQQKDLHQIEEQQAQILKSVAGLADEERQARETLRQFDFKLHSLRRQIENLNLPGVPQSYLDYFFVVRDEVEQLATDMDQPQIDMERITKQLLIIQTDLDTLEEKTNDLMDSAELAEQLIQYANRYQTSHEDVAAASQQAAELFEKQHEYGQALETIATVLDKVEPGSYKRLEDAYYERKGRQKPAERDAAETTKKK</sequence>